<dbReference type="InterPro" id="IPR036273">
    <property type="entry name" value="CRAL/TRIO_N_dom_sf"/>
</dbReference>
<evidence type="ECO:0000313" key="1">
    <source>
        <dbReference type="EMBL" id="RWS22112.1"/>
    </source>
</evidence>
<dbReference type="SUPFAM" id="SSF46938">
    <property type="entry name" value="CRAL/TRIO N-terminal domain"/>
    <property type="match status" value="1"/>
</dbReference>
<gene>
    <name evidence="1" type="ORF">B4U80_11705</name>
</gene>
<feature type="non-terminal residue" evidence="1">
    <location>
        <position position="105"/>
    </location>
</feature>
<dbReference type="AlphaFoldDB" id="A0A443S3K2"/>
<proteinExistence type="predicted"/>
<organism evidence="1 2">
    <name type="scientific">Leptotrombidium deliense</name>
    <dbReference type="NCBI Taxonomy" id="299467"/>
    <lineage>
        <taxon>Eukaryota</taxon>
        <taxon>Metazoa</taxon>
        <taxon>Ecdysozoa</taxon>
        <taxon>Arthropoda</taxon>
        <taxon>Chelicerata</taxon>
        <taxon>Arachnida</taxon>
        <taxon>Acari</taxon>
        <taxon>Acariformes</taxon>
        <taxon>Trombidiformes</taxon>
        <taxon>Prostigmata</taxon>
        <taxon>Anystina</taxon>
        <taxon>Parasitengona</taxon>
        <taxon>Trombiculoidea</taxon>
        <taxon>Trombiculidae</taxon>
        <taxon>Leptotrombidium</taxon>
    </lineage>
</organism>
<comment type="caution">
    <text evidence="1">The sequence shown here is derived from an EMBL/GenBank/DDBJ whole genome shotgun (WGS) entry which is preliminary data.</text>
</comment>
<reference evidence="1 2" key="1">
    <citation type="journal article" date="2018" name="Gigascience">
        <title>Genomes of trombidid mites reveal novel predicted allergens and laterally-transferred genes associated with secondary metabolism.</title>
        <authorList>
            <person name="Dong X."/>
            <person name="Chaisiri K."/>
            <person name="Xia D."/>
            <person name="Armstrong S.D."/>
            <person name="Fang Y."/>
            <person name="Donnelly M.J."/>
            <person name="Kadowaki T."/>
            <person name="McGarry J.W."/>
            <person name="Darby A.C."/>
            <person name="Makepeace B.L."/>
        </authorList>
    </citation>
    <scope>NUCLEOTIDE SEQUENCE [LARGE SCALE GENOMIC DNA]</scope>
    <source>
        <strain evidence="1">UoL-UT</strain>
    </source>
</reference>
<protein>
    <submittedName>
        <fullName evidence="1">Motile sperm domain-containing protein 2-like protein</fullName>
    </submittedName>
</protein>
<dbReference type="STRING" id="299467.A0A443S3K2"/>
<sequence>MSEVASIDNISLNSAKSSKSNRSKDFGNEVIEEVKRRFLDEYEANKDLYDEEDIERIITNDFFVRRFVNFNGQGPEKGFEQMKKAYRWRKSFGVNHYDQLLIPKQ</sequence>
<accession>A0A443S3K2</accession>
<keyword evidence="2" id="KW-1185">Reference proteome</keyword>
<name>A0A443S3K2_9ACAR</name>
<evidence type="ECO:0000313" key="2">
    <source>
        <dbReference type="Proteomes" id="UP000288716"/>
    </source>
</evidence>
<dbReference type="EMBL" id="NCKV01009808">
    <property type="protein sequence ID" value="RWS22112.1"/>
    <property type="molecule type" value="Genomic_DNA"/>
</dbReference>
<dbReference type="Proteomes" id="UP000288716">
    <property type="component" value="Unassembled WGS sequence"/>
</dbReference>
<dbReference type="OrthoDB" id="75724at2759"/>
<dbReference type="VEuPathDB" id="VectorBase:LDEU009928"/>